<dbReference type="Proteomes" id="UP000005222">
    <property type="component" value="Chromosome A"/>
</dbReference>
<name>G8YU47_PICSO</name>
<dbReference type="EMBL" id="FO082059">
    <property type="protein sequence ID" value="CCE72887.1"/>
    <property type="molecule type" value="Genomic_DNA"/>
</dbReference>
<dbReference type="HOGENOM" id="CLU_2121950_0_0_1"/>
<evidence type="ECO:0000313" key="1">
    <source>
        <dbReference type="EMBL" id="CCE72887.1"/>
    </source>
</evidence>
<dbReference type="AlphaFoldDB" id="G8YU47"/>
<accession>G8YU47</accession>
<organism evidence="2 3">
    <name type="scientific">Pichia sorbitophila (strain ATCC MYA-4447 / BCRC 22081 / CBS 7064 / NBRC 10061 / NRRL Y-12695)</name>
    <name type="common">Hybrid yeast</name>
    <dbReference type="NCBI Taxonomy" id="559304"/>
    <lineage>
        <taxon>Eukaryota</taxon>
        <taxon>Fungi</taxon>
        <taxon>Dikarya</taxon>
        <taxon>Ascomycota</taxon>
        <taxon>Saccharomycotina</taxon>
        <taxon>Pichiomycetes</taxon>
        <taxon>Debaryomycetaceae</taxon>
        <taxon>Millerozyma</taxon>
    </lineage>
</organism>
<reference evidence="3" key="2">
    <citation type="journal article" date="2012" name="G3 (Bethesda)">
        <title>Pichia sorbitophila, an interspecies yeast hybrid reveals early steps of genome resolution following polyploidization.</title>
        <authorList>
            <person name="Leh Louis V."/>
            <person name="Despons L."/>
            <person name="Friedrich A."/>
            <person name="Martin T."/>
            <person name="Durrens P."/>
            <person name="Casaregola S."/>
            <person name="Neuveglise C."/>
            <person name="Fairhead C."/>
            <person name="Marck C."/>
            <person name="Cruz J.A."/>
            <person name="Straub M.L."/>
            <person name="Kugler V."/>
            <person name="Sacerdot C."/>
            <person name="Uzunov Z."/>
            <person name="Thierry A."/>
            <person name="Weiss S."/>
            <person name="Bleykasten C."/>
            <person name="De Montigny J."/>
            <person name="Jacques N."/>
            <person name="Jung P."/>
            <person name="Lemaire M."/>
            <person name="Mallet S."/>
            <person name="Morel G."/>
            <person name="Richard G.F."/>
            <person name="Sarkar A."/>
            <person name="Savel G."/>
            <person name="Schacherer J."/>
            <person name="Seret M.L."/>
            <person name="Talla E."/>
            <person name="Samson G."/>
            <person name="Jubin C."/>
            <person name="Poulain J."/>
            <person name="Vacherie B."/>
            <person name="Barbe V."/>
            <person name="Pelletier E."/>
            <person name="Sherman D.J."/>
            <person name="Westhof E."/>
            <person name="Weissenbach J."/>
            <person name="Baret P.V."/>
            <person name="Wincker P."/>
            <person name="Gaillardin C."/>
            <person name="Dujon B."/>
            <person name="Souciet J.L."/>
        </authorList>
    </citation>
    <scope>NUCLEOTIDE SEQUENCE [LARGE SCALE GENOMIC DNA]</scope>
    <source>
        <strain evidence="3">ATCC MYA-4447 / BCRC 22081 / CBS 7064 / NBRC 10061 / NRRL Y-12695</strain>
    </source>
</reference>
<proteinExistence type="predicted"/>
<reference evidence="2" key="1">
    <citation type="submission" date="2011-10" db="EMBL/GenBank/DDBJ databases">
        <authorList>
            <person name="Genoscope - CEA"/>
        </authorList>
    </citation>
    <scope>NUCLEOTIDE SEQUENCE</scope>
    <source>
        <strain evidence="2">CBS 7064</strain>
    </source>
</reference>
<dbReference type="Proteomes" id="UP000005222">
    <property type="component" value="Chromosome B"/>
</dbReference>
<dbReference type="EMBL" id="FO082058">
    <property type="protein sequence ID" value="CCE73448.1"/>
    <property type="molecule type" value="Genomic_DNA"/>
</dbReference>
<keyword evidence="3" id="KW-1185">Reference proteome</keyword>
<sequence>MATPRAVFRCPKARGSKAGLHLVEALARPNCHQMSYLFVRSEGGLVVKACQILVSWSVWQWIDFWHWLVVCVELSSDWKRQQEQWCRQPHGDRRKEVWFGVSVVTQPSVRLVSN</sequence>
<dbReference type="InParanoid" id="G8YU47"/>
<gene>
    <name evidence="2" type="primary">Piso0_000489</name>
    <name evidence="1" type="ORF">GNLVRS01_PISO0A10472g</name>
    <name evidence="2" type="ORF">GNLVRS01_PISO0B10539g</name>
</gene>
<evidence type="ECO:0000313" key="3">
    <source>
        <dbReference type="Proteomes" id="UP000005222"/>
    </source>
</evidence>
<protein>
    <submittedName>
        <fullName evidence="2">Piso0_000489 protein</fullName>
    </submittedName>
</protein>
<evidence type="ECO:0000313" key="2">
    <source>
        <dbReference type="EMBL" id="CCE73448.1"/>
    </source>
</evidence>